<dbReference type="AlphaFoldDB" id="A0A6C0EJX6"/>
<dbReference type="EMBL" id="MN738876">
    <property type="protein sequence ID" value="QHT29318.1"/>
    <property type="molecule type" value="Genomic_DNA"/>
</dbReference>
<reference evidence="1" key="1">
    <citation type="journal article" date="2020" name="Nature">
        <title>Giant virus diversity and host interactions through global metagenomics.</title>
        <authorList>
            <person name="Schulz F."/>
            <person name="Roux S."/>
            <person name="Paez-Espino D."/>
            <person name="Jungbluth S."/>
            <person name="Walsh D.A."/>
            <person name="Denef V.J."/>
            <person name="McMahon K.D."/>
            <person name="Konstantinidis K.T."/>
            <person name="Eloe-Fadrosh E.A."/>
            <person name="Kyrpides N.C."/>
            <person name="Woyke T."/>
        </authorList>
    </citation>
    <scope>NUCLEOTIDE SEQUENCE</scope>
    <source>
        <strain evidence="1">GVMAG-M-3300005589-24</strain>
    </source>
</reference>
<sequence>MRTFPSGLKPKNRERFQQMFYERMKCYLRRDIYEHVLSYGENDYFSLDKFNEHVRDMESVKKMVEEIIPELEKLGWHCKTSYGGTALFIYSTDTPPPSCWEENEILV</sequence>
<protein>
    <submittedName>
        <fullName evidence="1">Uncharacterized protein</fullName>
    </submittedName>
</protein>
<organism evidence="1">
    <name type="scientific">viral metagenome</name>
    <dbReference type="NCBI Taxonomy" id="1070528"/>
    <lineage>
        <taxon>unclassified sequences</taxon>
        <taxon>metagenomes</taxon>
        <taxon>organismal metagenomes</taxon>
    </lineage>
</organism>
<proteinExistence type="predicted"/>
<name>A0A6C0EJX6_9ZZZZ</name>
<accession>A0A6C0EJX6</accession>
<evidence type="ECO:0000313" key="1">
    <source>
        <dbReference type="EMBL" id="QHT29318.1"/>
    </source>
</evidence>